<evidence type="ECO:0000256" key="1">
    <source>
        <dbReference type="ARBA" id="ARBA00004141"/>
    </source>
</evidence>
<feature type="region of interest" description="Disordered" evidence="6">
    <location>
        <begin position="1083"/>
        <end position="1109"/>
    </location>
</feature>
<protein>
    <recommendedName>
        <fullName evidence="8">Polycystin cation channel PKD1/PKD2 domain-containing protein</fullName>
    </recommendedName>
</protein>
<dbReference type="PANTHER" id="PTHR46730">
    <property type="entry name" value="POLYCYSTIN-1"/>
    <property type="match status" value="1"/>
</dbReference>
<keyword evidence="10" id="KW-1185">Reference proteome</keyword>
<dbReference type="Proteomes" id="UP001209878">
    <property type="component" value="Unassembled WGS sequence"/>
</dbReference>
<feature type="compositionally biased region" description="Polar residues" evidence="6">
    <location>
        <begin position="1165"/>
        <end position="1191"/>
    </location>
</feature>
<evidence type="ECO:0000256" key="6">
    <source>
        <dbReference type="SAM" id="MobiDB-lite"/>
    </source>
</evidence>
<feature type="transmembrane region" description="Helical" evidence="7">
    <location>
        <begin position="799"/>
        <end position="819"/>
    </location>
</feature>
<feature type="transmembrane region" description="Helical" evidence="7">
    <location>
        <begin position="115"/>
        <end position="137"/>
    </location>
</feature>
<gene>
    <name evidence="9" type="ORF">NP493_490g01019</name>
</gene>
<comment type="subcellular location">
    <subcellularLocation>
        <location evidence="1">Membrane</location>
        <topology evidence="1">Multi-pass membrane protein</topology>
    </subcellularLocation>
</comment>
<feature type="transmembrane region" description="Helical" evidence="7">
    <location>
        <begin position="839"/>
        <end position="861"/>
    </location>
</feature>
<dbReference type="GO" id="GO:0005261">
    <property type="term" value="F:monoatomic cation channel activity"/>
    <property type="evidence" value="ECO:0007669"/>
    <property type="project" value="TreeGrafter"/>
</dbReference>
<feature type="region of interest" description="Disordered" evidence="6">
    <location>
        <begin position="207"/>
        <end position="247"/>
    </location>
</feature>
<sequence>MPVCPQVGNTYYFNCEKWFAVEEEDGKVEREIMAVEGGLGFRKVLWAKGTQYFADLHVWFSTLTRPSYSRFTRAQRLTCCLSLLMSYLAVNAAWYKTSMQEYRGEFGLIDVSWRTVVVGVINSLLVLPVNLLIVLLFRRSKVQRVEEDPVEESYDYSKRESIMSLESDLLQPGLAPSIFDQSILNWQSLQEWAQKTWAKHHQHSIDSSGVQPIYEQKPDDDRLTIGHHTNRDSGLSTDHTEHLDDTSEESRTVCVVVDRLSSHKHEKKKIHEEDNHSKTKTSDKSSDDRFSEKSFYDEGRRSAKPGRVFLPCCFTYFGWVLAWVVIVGCATVTILYGFRFGRTKSILWLQSLVFSFIQCVFITHPLLILLLSMYVAVKYKNSMAIFDHYDDGWIVVHRRSKDMGQSSSPIHLSKAEEAELDLTMGVAARQRSRYLRFARPPQEKQLIESRKKIIKEKVASYVLRWALVKIIKEKVASYVLRPLVKIIKEKVASYVLSEGFHVGLQFLLLMLMVFGKDTGTPYYLNTSLSNTFVRTGETPFTTVRSVPAWWTWLQTDFLDTVYWDQWYNGQATAAMEKGHIGGSVLIGQVIVRQQRMKPQPCDLPYQYMTQLCHYDRQRTDSDTADGEGKKGSTVYENYGYYEGDGYLVTLGDNRSDVYQLLQRLHHGNWVNKYTRQLTVELTLFYPPSNLFSSVKLWLEVPPSGGVSPHYHVTSTLSLLFIIVTLLGVRSEVMQAVWQRKQYLKNVWNCVQVTLCTVALSFIACFIYRFILVQEKVEELRATYHSRYVDVSHIAFWDHILRSLLGLLLFLTILQVLKLLCHQRPFVTYSSVLRHAAADIVVFGAVFVVWVCAYVSIGMALYGSVSHNFSSVATALQSITGLLTGHYDFKEIDSFHDFCSVLGWRLFVVSFLLLALGSLTAYIIAALTFHIRMYKHSTKLVLTPLETLRYYWRHLLLRLHIRRSYSDDEDSVVLPPEFVMAEIEYQVDEMLFKMNALAGTSNLPEKPPIYFTDSDGTYGVGEDAISTGSEMQPYDDERYEHHLHHLHHDTGGALYHFDHHLSHLIQRGDLGDISEKQLSPVAPTCEYSSTDAAPEHSPGHGSSHRSQLGTGAVDVRQDLGRQTGMEPEEALERDEGEIAVSPDFQQCLLPSHQHSQDSIPLEDFTGHTSSWPGSTETTLNQSDSPGGSTSWSGGAEVCSILSHDSQDSLAGKESLSRDRLSGKESLSRDSLAGKESLICWQGVSKSRQSAGKESLSRDSLAGKESLSRSLAGKESLSRDSLKPNAGQGGPREVPKPGPSLAHHSSGSEHESFPHLVKARCLRKTKSRGKGKGCLTPGLDELGFDNDAYSSDSSSEHSGDKDPSQKTGPRECWT</sequence>
<evidence type="ECO:0000256" key="5">
    <source>
        <dbReference type="ARBA" id="ARBA00023136"/>
    </source>
</evidence>
<reference evidence="9" key="1">
    <citation type="journal article" date="2023" name="Mol. Biol. Evol.">
        <title>Third-Generation Sequencing Reveals the Adaptive Role of the Epigenome in Three Deep-Sea Polychaetes.</title>
        <authorList>
            <person name="Perez M."/>
            <person name="Aroh O."/>
            <person name="Sun Y."/>
            <person name="Lan Y."/>
            <person name="Juniper S.K."/>
            <person name="Young C.R."/>
            <person name="Angers B."/>
            <person name="Qian P.Y."/>
        </authorList>
    </citation>
    <scope>NUCLEOTIDE SEQUENCE</scope>
    <source>
        <strain evidence="9">R07B-5</strain>
    </source>
</reference>
<evidence type="ECO:0000313" key="9">
    <source>
        <dbReference type="EMBL" id="KAK2179457.1"/>
    </source>
</evidence>
<feature type="compositionally biased region" description="Basic residues" evidence="6">
    <location>
        <begin position="1315"/>
        <end position="1329"/>
    </location>
</feature>
<feature type="compositionally biased region" description="Basic and acidic residues" evidence="6">
    <location>
        <begin position="1213"/>
        <end position="1226"/>
    </location>
</feature>
<feature type="transmembrane region" description="Helical" evidence="7">
    <location>
        <begin position="491"/>
        <end position="514"/>
    </location>
</feature>
<feature type="compositionally biased region" description="Basic and acidic residues" evidence="6">
    <location>
        <begin position="1352"/>
        <end position="1362"/>
    </location>
</feature>
<dbReference type="GO" id="GO:0005886">
    <property type="term" value="C:plasma membrane"/>
    <property type="evidence" value="ECO:0007669"/>
    <property type="project" value="TreeGrafter"/>
</dbReference>
<dbReference type="InterPro" id="IPR013122">
    <property type="entry name" value="PKD1_2_channel"/>
</dbReference>
<feature type="transmembrane region" description="Helical" evidence="7">
    <location>
        <begin position="308"/>
        <end position="336"/>
    </location>
</feature>
<evidence type="ECO:0000313" key="10">
    <source>
        <dbReference type="Proteomes" id="UP001209878"/>
    </source>
</evidence>
<evidence type="ECO:0000256" key="7">
    <source>
        <dbReference type="SAM" id="Phobius"/>
    </source>
</evidence>
<dbReference type="EMBL" id="JAODUO010000489">
    <property type="protein sequence ID" value="KAK2179457.1"/>
    <property type="molecule type" value="Genomic_DNA"/>
</dbReference>
<evidence type="ECO:0000256" key="2">
    <source>
        <dbReference type="ARBA" id="ARBA00022692"/>
    </source>
</evidence>
<organism evidence="9 10">
    <name type="scientific">Ridgeia piscesae</name>
    <name type="common">Tubeworm</name>
    <dbReference type="NCBI Taxonomy" id="27915"/>
    <lineage>
        <taxon>Eukaryota</taxon>
        <taxon>Metazoa</taxon>
        <taxon>Spiralia</taxon>
        <taxon>Lophotrochozoa</taxon>
        <taxon>Annelida</taxon>
        <taxon>Polychaeta</taxon>
        <taxon>Sedentaria</taxon>
        <taxon>Canalipalpata</taxon>
        <taxon>Sabellida</taxon>
        <taxon>Siboglinidae</taxon>
        <taxon>Ridgeia</taxon>
    </lineage>
</organism>
<dbReference type="PANTHER" id="PTHR46730:SF1">
    <property type="entry name" value="PLAT DOMAIN-CONTAINING PROTEIN"/>
    <property type="match status" value="1"/>
</dbReference>
<proteinExistence type="predicted"/>
<keyword evidence="4 7" id="KW-1133">Transmembrane helix</keyword>
<feature type="transmembrane region" description="Helical" evidence="7">
    <location>
        <begin position="749"/>
        <end position="770"/>
    </location>
</feature>
<accession>A0AAD9KXM3</accession>
<keyword evidence="2 7" id="KW-0812">Transmembrane</keyword>
<dbReference type="GO" id="GO:0006816">
    <property type="term" value="P:calcium ion transport"/>
    <property type="evidence" value="ECO:0007669"/>
    <property type="project" value="TreeGrafter"/>
</dbReference>
<evidence type="ECO:0000256" key="3">
    <source>
        <dbReference type="ARBA" id="ARBA00022737"/>
    </source>
</evidence>
<feature type="transmembrane region" description="Helical" evidence="7">
    <location>
        <begin position="77"/>
        <end position="95"/>
    </location>
</feature>
<comment type="caution">
    <text evidence="9">The sequence shown here is derived from an EMBL/GenBank/DDBJ whole genome shotgun (WGS) entry which is preliminary data.</text>
</comment>
<dbReference type="Pfam" id="PF08016">
    <property type="entry name" value="PKD_channel"/>
    <property type="match status" value="1"/>
</dbReference>
<evidence type="ECO:0000256" key="4">
    <source>
        <dbReference type="ARBA" id="ARBA00022989"/>
    </source>
</evidence>
<feature type="domain" description="Polycystin cation channel PKD1/PKD2" evidence="8">
    <location>
        <begin position="714"/>
        <end position="915"/>
    </location>
</feature>
<feature type="transmembrane region" description="Helical" evidence="7">
    <location>
        <begin position="903"/>
        <end position="928"/>
    </location>
</feature>
<feature type="transmembrane region" description="Helical" evidence="7">
    <location>
        <begin position="348"/>
        <end position="377"/>
    </location>
</feature>
<feature type="transmembrane region" description="Helical" evidence="7">
    <location>
        <begin position="710"/>
        <end position="728"/>
    </location>
</feature>
<feature type="compositionally biased region" description="Basic and acidic residues" evidence="6">
    <location>
        <begin position="269"/>
        <end position="291"/>
    </location>
</feature>
<feature type="region of interest" description="Disordered" evidence="6">
    <location>
        <begin position="265"/>
        <end position="291"/>
    </location>
</feature>
<keyword evidence="5 7" id="KW-0472">Membrane</keyword>
<name>A0AAD9KXM3_RIDPI</name>
<feature type="region of interest" description="Disordered" evidence="6">
    <location>
        <begin position="1151"/>
        <end position="1226"/>
    </location>
</feature>
<keyword evidence="3" id="KW-0677">Repeat</keyword>
<evidence type="ECO:0000259" key="8">
    <source>
        <dbReference type="Pfam" id="PF08016"/>
    </source>
</evidence>
<feature type="region of interest" description="Disordered" evidence="6">
    <location>
        <begin position="1242"/>
        <end position="1372"/>
    </location>
</feature>
<feature type="compositionally biased region" description="Basic and acidic residues" evidence="6">
    <location>
        <begin position="238"/>
        <end position="247"/>
    </location>
</feature>